<dbReference type="InterPro" id="IPR010817">
    <property type="entry name" value="HemY_N"/>
</dbReference>
<dbReference type="NCBIfam" id="TIGR00540">
    <property type="entry name" value="TPR_hemY_coli"/>
    <property type="match status" value="1"/>
</dbReference>
<evidence type="ECO:0000256" key="9">
    <source>
        <dbReference type="ARBA" id="ARBA00023244"/>
    </source>
</evidence>
<evidence type="ECO:0000256" key="1">
    <source>
        <dbReference type="ARBA" id="ARBA00002962"/>
    </source>
</evidence>
<name>A0A9X2CGC6_9GAMM</name>
<reference evidence="12" key="1">
    <citation type="submission" date="2022-01" db="EMBL/GenBank/DDBJ databases">
        <title>Whole genome-based taxonomy of the Shewanellaceae.</title>
        <authorList>
            <person name="Martin-Rodriguez A.J."/>
        </authorList>
    </citation>
    <scope>NUCLEOTIDE SEQUENCE</scope>
    <source>
        <strain evidence="12">KCTC 23973</strain>
    </source>
</reference>
<feature type="transmembrane region" description="Helical" evidence="10">
    <location>
        <begin position="5"/>
        <end position="22"/>
    </location>
</feature>
<comment type="subcellular location">
    <subcellularLocation>
        <location evidence="2">Cell inner membrane</location>
        <topology evidence="2">Multi-pass membrane protein</topology>
    </subcellularLocation>
</comment>
<dbReference type="InterPro" id="IPR005254">
    <property type="entry name" value="Heme_biosyn_assoc_TPR_pro"/>
</dbReference>
<feature type="transmembrane region" description="Helical" evidence="10">
    <location>
        <begin position="42"/>
        <end position="70"/>
    </location>
</feature>
<protein>
    <submittedName>
        <fullName evidence="12">Heme biosynthesis protein HemY</fullName>
    </submittedName>
</protein>
<keyword evidence="7 10" id="KW-1133">Transmembrane helix</keyword>
<comment type="pathway">
    <text evidence="3">Porphyrin-containing compound metabolism; protoheme biosynthesis.</text>
</comment>
<proteinExistence type="predicted"/>
<keyword evidence="13" id="KW-1185">Reference proteome</keyword>
<keyword evidence="8 10" id="KW-0472">Membrane</keyword>
<evidence type="ECO:0000313" key="12">
    <source>
        <dbReference type="EMBL" id="MCL1140852.1"/>
    </source>
</evidence>
<evidence type="ECO:0000313" key="13">
    <source>
        <dbReference type="Proteomes" id="UP001139293"/>
    </source>
</evidence>
<dbReference type="InterPro" id="IPR011990">
    <property type="entry name" value="TPR-like_helical_dom_sf"/>
</dbReference>
<dbReference type="Pfam" id="PF07219">
    <property type="entry name" value="HemY_N"/>
    <property type="match status" value="1"/>
</dbReference>
<dbReference type="RefSeq" id="WP_248951813.1">
    <property type="nucleotide sequence ID" value="NZ_JAKILB010000020.1"/>
</dbReference>
<evidence type="ECO:0000256" key="8">
    <source>
        <dbReference type="ARBA" id="ARBA00023136"/>
    </source>
</evidence>
<evidence type="ECO:0000256" key="2">
    <source>
        <dbReference type="ARBA" id="ARBA00004429"/>
    </source>
</evidence>
<evidence type="ECO:0000259" key="11">
    <source>
        <dbReference type="Pfam" id="PF07219"/>
    </source>
</evidence>
<comment type="caution">
    <text evidence="12">The sequence shown here is derived from an EMBL/GenBank/DDBJ whole genome shotgun (WGS) entry which is preliminary data.</text>
</comment>
<keyword evidence="6 10" id="KW-0812">Transmembrane</keyword>
<evidence type="ECO:0000256" key="6">
    <source>
        <dbReference type="ARBA" id="ARBA00022692"/>
    </source>
</evidence>
<evidence type="ECO:0000256" key="5">
    <source>
        <dbReference type="ARBA" id="ARBA00022519"/>
    </source>
</evidence>
<evidence type="ECO:0000256" key="10">
    <source>
        <dbReference type="SAM" id="Phobius"/>
    </source>
</evidence>
<dbReference type="GO" id="GO:0042168">
    <property type="term" value="P:heme metabolic process"/>
    <property type="evidence" value="ECO:0007669"/>
    <property type="project" value="InterPro"/>
</dbReference>
<comment type="function">
    <text evidence="1">Involved in a late step of protoheme IX synthesis.</text>
</comment>
<sequence length="389" mass="44245">MIRALVYLVIILLGLCVSPFLVGNKGYLYLAIGEYQIETSIFFAVIGLIIFYSLLQLVEFVMVWLFNLVLNSRYLPERWRRNAARKHTLLGALALAEENWPAAEKAMAKGAEKGEIPALNLLAAARAAHHQNNFQSRDEYLAKAELEPQAVKAVSTTRTRYLLQQGELAAAREELDKLNPTSKSKFPVLKLAIELYQAQQDWQALKLLLPIINKKHVLADEQFQALSLTTNTALLNQAGLANEQELEKCWHWLTRAERKQPEYIALYAIGLNRFERGDEAKKLLLKQVKAAPSAPILQALAEVISPADVEVKKQLLALETQYQDNLDYQVCLAKLYQKNHDFHQAKIWWQKACYLKDDRDNLHALADAQEHLGELNRALQTRRNAAKLI</sequence>
<keyword evidence="5" id="KW-0997">Cell inner membrane</keyword>
<evidence type="ECO:0000256" key="4">
    <source>
        <dbReference type="ARBA" id="ARBA00022475"/>
    </source>
</evidence>
<feature type="domain" description="HemY N-terminal" evidence="11">
    <location>
        <begin position="26"/>
        <end position="131"/>
    </location>
</feature>
<accession>A0A9X2CGC6</accession>
<dbReference type="EMBL" id="JAKILB010000020">
    <property type="protein sequence ID" value="MCL1140852.1"/>
    <property type="molecule type" value="Genomic_DNA"/>
</dbReference>
<evidence type="ECO:0000256" key="7">
    <source>
        <dbReference type="ARBA" id="ARBA00022989"/>
    </source>
</evidence>
<evidence type="ECO:0000256" key="3">
    <source>
        <dbReference type="ARBA" id="ARBA00004744"/>
    </source>
</evidence>
<keyword evidence="9" id="KW-0627">Porphyrin biosynthesis</keyword>
<dbReference type="GO" id="GO:0006779">
    <property type="term" value="P:porphyrin-containing compound biosynthetic process"/>
    <property type="evidence" value="ECO:0007669"/>
    <property type="project" value="UniProtKB-KW"/>
</dbReference>
<dbReference type="AlphaFoldDB" id="A0A9X2CGC6"/>
<dbReference type="Proteomes" id="UP001139293">
    <property type="component" value="Unassembled WGS sequence"/>
</dbReference>
<dbReference type="GO" id="GO:0005886">
    <property type="term" value="C:plasma membrane"/>
    <property type="evidence" value="ECO:0007669"/>
    <property type="project" value="UniProtKB-SubCell"/>
</dbReference>
<organism evidence="12 13">
    <name type="scientific">Shewanella pneumatophori</name>
    <dbReference type="NCBI Taxonomy" id="314092"/>
    <lineage>
        <taxon>Bacteria</taxon>
        <taxon>Pseudomonadati</taxon>
        <taxon>Pseudomonadota</taxon>
        <taxon>Gammaproteobacteria</taxon>
        <taxon>Alteromonadales</taxon>
        <taxon>Shewanellaceae</taxon>
        <taxon>Shewanella</taxon>
    </lineage>
</organism>
<dbReference type="Gene3D" id="1.25.40.10">
    <property type="entry name" value="Tetratricopeptide repeat domain"/>
    <property type="match status" value="1"/>
</dbReference>
<keyword evidence="4" id="KW-1003">Cell membrane</keyword>
<dbReference type="SUPFAM" id="SSF81901">
    <property type="entry name" value="HCP-like"/>
    <property type="match status" value="1"/>
</dbReference>
<gene>
    <name evidence="12" type="ORF">L2740_20135</name>
</gene>